<dbReference type="PROSITE" id="PS00028">
    <property type="entry name" value="ZINC_FINGER_C2H2_1"/>
    <property type="match status" value="3"/>
</dbReference>
<keyword evidence="7" id="KW-1185">Reference proteome</keyword>
<keyword evidence="3" id="KW-0862">Zinc</keyword>
<evidence type="ECO:0000256" key="2">
    <source>
        <dbReference type="ARBA" id="ARBA00022771"/>
    </source>
</evidence>
<evidence type="ECO:0000256" key="5">
    <source>
        <dbReference type="SAM" id="MobiDB-lite"/>
    </source>
</evidence>
<name>A0ABM1BL16_LIMPO</name>
<protein>
    <submittedName>
        <fullName evidence="8">Krueppel-like factor 1</fullName>
    </submittedName>
</protein>
<dbReference type="RefSeq" id="XP_013784122.1">
    <property type="nucleotide sequence ID" value="XM_013928668.2"/>
</dbReference>
<keyword evidence="1" id="KW-0479">Metal-binding</keyword>
<dbReference type="SUPFAM" id="SSF57667">
    <property type="entry name" value="beta-beta-alpha zinc fingers"/>
    <property type="match status" value="2"/>
</dbReference>
<feature type="region of interest" description="Disordered" evidence="5">
    <location>
        <begin position="303"/>
        <end position="327"/>
    </location>
</feature>
<dbReference type="InterPro" id="IPR013087">
    <property type="entry name" value="Znf_C2H2_type"/>
</dbReference>
<gene>
    <name evidence="8" type="primary">LOC106468247</name>
</gene>
<dbReference type="PROSITE" id="PS50157">
    <property type="entry name" value="ZINC_FINGER_C2H2_2"/>
    <property type="match status" value="3"/>
</dbReference>
<dbReference type="Proteomes" id="UP000694941">
    <property type="component" value="Unplaced"/>
</dbReference>
<dbReference type="Pfam" id="PF00096">
    <property type="entry name" value="zf-C2H2"/>
    <property type="match status" value="3"/>
</dbReference>
<dbReference type="PANTHER" id="PTHR23235">
    <property type="entry name" value="KRUEPPEL-LIKE TRANSCRIPTION FACTOR"/>
    <property type="match status" value="1"/>
</dbReference>
<sequence>MASAMADFHDMWHDIESVLLVDSQPSDHNFKMMQPNTSASFLHIPPRVEILPQTQREELQQHPQVNFGAFVQEWQPKQRQQKQIQLQSSIDDFLLDLDFVLNPDGTSLYTETQNHADVLQKQILPFYHTSVDTSTASCETFRSQLGHVPTQSMSSSVTSSAYNVGICPTSTVEASYGGLSWTQYNNNDDNNKMAFVSSQISPPASPERTAIHFQQKVPSTNLDVCTSVPLTVSSTVTQPQRPLLHQVGRLIAPAPRHPIQQQQQQQLQQHLRMMTPPSSPHLVDLLSGTNMARNGYVTTTNMVQLPDPSQAKNKKGRRNVGRKKVTSHSCSYPGCNKMYTKSSHLKAHLRTHTGEKPYQCTWKGCSWKFARSDELTRHYRKHTGDRPFQCRLCERAFSRSDHLSLHMKRHTAV</sequence>
<reference evidence="8" key="1">
    <citation type="submission" date="2025-08" db="UniProtKB">
        <authorList>
            <consortium name="RefSeq"/>
        </authorList>
    </citation>
    <scope>IDENTIFICATION</scope>
    <source>
        <tissue evidence="8">Muscle</tissue>
    </source>
</reference>
<feature type="compositionally biased region" description="Basic residues" evidence="5">
    <location>
        <begin position="312"/>
        <end position="326"/>
    </location>
</feature>
<accession>A0ABM1BL16</accession>
<evidence type="ECO:0000256" key="3">
    <source>
        <dbReference type="ARBA" id="ARBA00022833"/>
    </source>
</evidence>
<feature type="domain" description="C2H2-type" evidence="6">
    <location>
        <begin position="388"/>
        <end position="413"/>
    </location>
</feature>
<evidence type="ECO:0000313" key="7">
    <source>
        <dbReference type="Proteomes" id="UP000694941"/>
    </source>
</evidence>
<organism evidence="7 8">
    <name type="scientific">Limulus polyphemus</name>
    <name type="common">Atlantic horseshoe crab</name>
    <dbReference type="NCBI Taxonomy" id="6850"/>
    <lineage>
        <taxon>Eukaryota</taxon>
        <taxon>Metazoa</taxon>
        <taxon>Ecdysozoa</taxon>
        <taxon>Arthropoda</taxon>
        <taxon>Chelicerata</taxon>
        <taxon>Merostomata</taxon>
        <taxon>Xiphosura</taxon>
        <taxon>Limulidae</taxon>
        <taxon>Limulus</taxon>
    </lineage>
</organism>
<dbReference type="SMART" id="SM00355">
    <property type="entry name" value="ZnF_C2H2"/>
    <property type="match status" value="3"/>
</dbReference>
<dbReference type="InterPro" id="IPR036236">
    <property type="entry name" value="Znf_C2H2_sf"/>
</dbReference>
<evidence type="ECO:0000256" key="1">
    <source>
        <dbReference type="ARBA" id="ARBA00022723"/>
    </source>
</evidence>
<dbReference type="PANTHER" id="PTHR23235:SF158">
    <property type="entry name" value="C2H2-TYPE DOMAIN-CONTAINING PROTEIN"/>
    <property type="match status" value="1"/>
</dbReference>
<proteinExistence type="predicted"/>
<feature type="domain" description="C2H2-type" evidence="6">
    <location>
        <begin position="358"/>
        <end position="387"/>
    </location>
</feature>
<keyword evidence="2 4" id="KW-0863">Zinc-finger</keyword>
<evidence type="ECO:0000256" key="4">
    <source>
        <dbReference type="PROSITE-ProRule" id="PRU00042"/>
    </source>
</evidence>
<evidence type="ECO:0000259" key="6">
    <source>
        <dbReference type="PROSITE" id="PS50157"/>
    </source>
</evidence>
<dbReference type="GeneID" id="106468247"/>
<feature type="domain" description="C2H2-type" evidence="6">
    <location>
        <begin position="328"/>
        <end position="357"/>
    </location>
</feature>
<dbReference type="Gene3D" id="3.30.160.60">
    <property type="entry name" value="Classic Zinc Finger"/>
    <property type="match status" value="3"/>
</dbReference>
<evidence type="ECO:0000313" key="8">
    <source>
        <dbReference type="RefSeq" id="XP_013784122.1"/>
    </source>
</evidence>